<keyword evidence="3 14" id="KW-0813">Transport</keyword>
<dbReference type="InterPro" id="IPR000531">
    <property type="entry name" value="Beta-barrel_TonB"/>
</dbReference>
<dbReference type="GO" id="GO:0042912">
    <property type="term" value="F:colicin transmembrane transporter activity"/>
    <property type="evidence" value="ECO:0007669"/>
    <property type="project" value="UniProtKB-ARBA"/>
</dbReference>
<keyword evidence="5" id="KW-0410">Iron transport</keyword>
<dbReference type="AlphaFoldDB" id="A0AAP9H9N5"/>
<evidence type="ECO:0000256" key="12">
    <source>
        <dbReference type="ARBA" id="ARBA00023170"/>
    </source>
</evidence>
<evidence type="ECO:0000256" key="15">
    <source>
        <dbReference type="PROSITE-ProRule" id="PRU10143"/>
    </source>
</evidence>
<dbReference type="NCBIfam" id="NF010048">
    <property type="entry name" value="PRK13524.1"/>
    <property type="match status" value="1"/>
</dbReference>
<dbReference type="PANTHER" id="PTHR30069:SF8">
    <property type="entry name" value="TONB-DEPENDENT SIDEROPHORE RECEPTOR PROTEIN"/>
    <property type="match status" value="1"/>
</dbReference>
<evidence type="ECO:0000256" key="6">
    <source>
        <dbReference type="ARBA" id="ARBA00022692"/>
    </source>
</evidence>
<gene>
    <name evidence="23" type="ORF">CTZ24_22565</name>
    <name evidence="22" type="ORF">Q3404_08950</name>
</gene>
<evidence type="ECO:0000256" key="8">
    <source>
        <dbReference type="ARBA" id="ARBA00023004"/>
    </source>
</evidence>
<evidence type="ECO:0000256" key="19">
    <source>
        <dbReference type="SAM" id="SignalP"/>
    </source>
</evidence>
<evidence type="ECO:0000259" key="20">
    <source>
        <dbReference type="Pfam" id="PF00593"/>
    </source>
</evidence>
<dbReference type="Proteomes" id="UP001171299">
    <property type="component" value="Unassembled WGS sequence"/>
</dbReference>
<dbReference type="PROSITE" id="PS52016">
    <property type="entry name" value="TONB_DEPENDENT_REC_3"/>
    <property type="match status" value="1"/>
</dbReference>
<dbReference type="InterPro" id="IPR036942">
    <property type="entry name" value="Beta-barrel_TonB_sf"/>
</dbReference>
<dbReference type="InterPro" id="IPR012910">
    <property type="entry name" value="Plug_dom"/>
</dbReference>
<dbReference type="NCBIfam" id="NF010051">
    <property type="entry name" value="PRK13528.1"/>
    <property type="match status" value="1"/>
</dbReference>
<dbReference type="InterPro" id="IPR039426">
    <property type="entry name" value="TonB-dep_rcpt-like"/>
</dbReference>
<geneLocation type="plasmid" evidence="23">
    <name>pMSR2A</name>
</geneLocation>
<dbReference type="GO" id="GO:0038023">
    <property type="term" value="F:signaling receptor activity"/>
    <property type="evidence" value="ECO:0007669"/>
    <property type="project" value="InterPro"/>
</dbReference>
<organism evidence="23 24">
    <name type="scientific">Pantoea phytobeneficialis</name>
    <dbReference type="NCBI Taxonomy" id="2052056"/>
    <lineage>
        <taxon>Bacteria</taxon>
        <taxon>Pseudomonadati</taxon>
        <taxon>Pseudomonadota</taxon>
        <taxon>Gammaproteobacteria</taxon>
        <taxon>Enterobacterales</taxon>
        <taxon>Erwiniaceae</taxon>
        <taxon>Pantoea</taxon>
    </lineage>
</organism>
<keyword evidence="6 14" id="KW-0812">Transmembrane</keyword>
<reference evidence="22" key="3">
    <citation type="submission" date="2023-07" db="EMBL/GenBank/DDBJ databases">
        <title>The extreme plant-growth-promoting properties of Pantoea phytobeneficialis PF55 revealed by functional and genomic analysis.</title>
        <authorList>
            <person name="Nascimento F.X."/>
            <person name="Marcio R.J."/>
        </authorList>
    </citation>
    <scope>NUCLEOTIDE SEQUENCE</scope>
    <source>
        <strain evidence="22">PF55</strain>
    </source>
</reference>
<dbReference type="EMBL" id="CP024637">
    <property type="protein sequence ID" value="QGR09233.1"/>
    <property type="molecule type" value="Genomic_DNA"/>
</dbReference>
<dbReference type="InterPro" id="IPR010917">
    <property type="entry name" value="TonB_rcpt_CS"/>
</dbReference>
<feature type="domain" description="TonB-dependent receptor-like beta-barrel" evidence="20">
    <location>
        <begin position="261"/>
        <end position="700"/>
    </location>
</feature>
<feature type="compositionally biased region" description="Polar residues" evidence="18">
    <location>
        <begin position="84"/>
        <end position="98"/>
    </location>
</feature>
<keyword evidence="4 14" id="KW-1134">Transmembrane beta strand</keyword>
<dbReference type="GO" id="GO:0009279">
    <property type="term" value="C:cell outer membrane"/>
    <property type="evidence" value="ECO:0007669"/>
    <property type="project" value="UniProtKB-SubCell"/>
</dbReference>
<accession>A0AAP9H9N5</accession>
<dbReference type="Gene3D" id="2.170.130.10">
    <property type="entry name" value="TonB-dependent receptor, plug domain"/>
    <property type="match status" value="1"/>
</dbReference>
<evidence type="ECO:0000256" key="7">
    <source>
        <dbReference type="ARBA" id="ARBA00022729"/>
    </source>
</evidence>
<feature type="short sequence motif" description="TonB box" evidence="15">
    <location>
        <begin position="40"/>
        <end position="46"/>
    </location>
</feature>
<dbReference type="PROSITE" id="PS01156">
    <property type="entry name" value="TONB_DEPENDENT_REC_2"/>
    <property type="match status" value="1"/>
</dbReference>
<evidence type="ECO:0000256" key="14">
    <source>
        <dbReference type="PROSITE-ProRule" id="PRU01360"/>
    </source>
</evidence>
<keyword evidence="13 14" id="KW-0998">Cell outer membrane</keyword>
<evidence type="ECO:0000256" key="17">
    <source>
        <dbReference type="RuleBase" id="RU003357"/>
    </source>
</evidence>
<proteinExistence type="inferred from homology"/>
<evidence type="ECO:0000256" key="3">
    <source>
        <dbReference type="ARBA" id="ARBA00022448"/>
    </source>
</evidence>
<dbReference type="NCBIfam" id="TIGR01783">
    <property type="entry name" value="TonB-siderophor"/>
    <property type="match status" value="1"/>
</dbReference>
<evidence type="ECO:0000313" key="23">
    <source>
        <dbReference type="EMBL" id="QGR09233.1"/>
    </source>
</evidence>
<keyword evidence="10 15" id="KW-0798">TonB box</keyword>
<dbReference type="Proteomes" id="UP000424872">
    <property type="component" value="Plasmid pMSR2A"/>
</dbReference>
<evidence type="ECO:0000256" key="1">
    <source>
        <dbReference type="ARBA" id="ARBA00004571"/>
    </source>
</evidence>
<keyword evidence="9" id="KW-0406">Ion transport</keyword>
<comment type="similarity">
    <text evidence="2 14 17">Belongs to the TonB-dependent receptor family.</text>
</comment>
<evidence type="ECO:0000256" key="16">
    <source>
        <dbReference type="PROSITE-ProRule" id="PRU10144"/>
    </source>
</evidence>
<evidence type="ECO:0000313" key="22">
    <source>
        <dbReference type="EMBL" id="MDO6406703.1"/>
    </source>
</evidence>
<dbReference type="RefSeq" id="WP_208725818.1">
    <property type="nucleotide sequence ID" value="NZ_CP024637.1"/>
</dbReference>
<name>A0AAP9H9N5_9GAMM</name>
<reference evidence="24" key="1">
    <citation type="submission" date="2017-11" db="EMBL/GenBank/DDBJ databases">
        <title>Genome sequence of Pantoea sp. MSR2.</title>
        <authorList>
            <person name="Nascimento F.X."/>
        </authorList>
    </citation>
    <scope>NUCLEOTIDE SEQUENCE [LARGE SCALE GENOMIC DNA]</scope>
    <source>
        <strain evidence="24">MSR2</strain>
        <plasmid evidence="24">pmsr2a</plasmid>
    </source>
</reference>
<feature type="signal peptide" evidence="19">
    <location>
        <begin position="1"/>
        <end position="26"/>
    </location>
</feature>
<protein>
    <submittedName>
        <fullName evidence="23">TonB-dependent siderophore receptor</fullName>
    </submittedName>
</protein>
<dbReference type="EMBL" id="JAUOOM010000007">
    <property type="protein sequence ID" value="MDO6406703.1"/>
    <property type="molecule type" value="Genomic_DNA"/>
</dbReference>
<keyword evidence="7 19" id="KW-0732">Signal</keyword>
<comment type="subcellular location">
    <subcellularLocation>
        <location evidence="1 14">Cell outer membrane</location>
        <topology evidence="1 14">Multi-pass membrane protein</topology>
    </subcellularLocation>
</comment>
<reference evidence="23" key="2">
    <citation type="journal article" date="2020" name="Environ. Microbiol.">
        <title>The extreme plant-growth-promoting properties of Pantoea phytobeneficialis MSR2 revealed by functional and genomic analysis.</title>
        <authorList>
            <person name="Nascimento F.X."/>
            <person name="Hernandez A.G."/>
            <person name="Glick B.R."/>
            <person name="Rossi M.J."/>
        </authorList>
    </citation>
    <scope>NUCLEOTIDE SEQUENCE</scope>
    <source>
        <strain evidence="23">MSR2</strain>
    </source>
</reference>
<evidence type="ECO:0000256" key="5">
    <source>
        <dbReference type="ARBA" id="ARBA00022496"/>
    </source>
</evidence>
<keyword evidence="25" id="KW-1185">Reference proteome</keyword>
<dbReference type="GO" id="GO:0044718">
    <property type="term" value="P:siderophore transmembrane transport"/>
    <property type="evidence" value="ECO:0007669"/>
    <property type="project" value="TreeGrafter"/>
</dbReference>
<dbReference type="PANTHER" id="PTHR30069">
    <property type="entry name" value="TONB-DEPENDENT OUTER MEMBRANE RECEPTOR"/>
    <property type="match status" value="1"/>
</dbReference>
<evidence type="ECO:0000256" key="13">
    <source>
        <dbReference type="ARBA" id="ARBA00023237"/>
    </source>
</evidence>
<evidence type="ECO:0000313" key="25">
    <source>
        <dbReference type="Proteomes" id="UP001171299"/>
    </source>
</evidence>
<feature type="region of interest" description="Disordered" evidence="18">
    <location>
        <begin position="83"/>
        <end position="102"/>
    </location>
</feature>
<dbReference type="PROSITE" id="PS00430">
    <property type="entry name" value="TONB_DEPENDENT_REC_1"/>
    <property type="match status" value="1"/>
</dbReference>
<dbReference type="Gene3D" id="2.40.170.20">
    <property type="entry name" value="TonB-dependent receptor, beta-barrel domain"/>
    <property type="match status" value="1"/>
</dbReference>
<dbReference type="GO" id="GO:0015344">
    <property type="term" value="F:siderophore uptake transmembrane transporter activity"/>
    <property type="evidence" value="ECO:0007669"/>
    <property type="project" value="TreeGrafter"/>
</dbReference>
<dbReference type="InterPro" id="IPR058134">
    <property type="entry name" value="PirA/FepA/PfeA"/>
</dbReference>
<keyword evidence="12 23" id="KW-0675">Receptor</keyword>
<geneLocation type="plasmid" evidence="24">
    <name>pmsr2a</name>
</geneLocation>
<evidence type="ECO:0000256" key="10">
    <source>
        <dbReference type="ARBA" id="ARBA00023077"/>
    </source>
</evidence>
<dbReference type="InterPro" id="IPR010105">
    <property type="entry name" value="TonB_sidphr_rcpt"/>
</dbReference>
<keyword evidence="23" id="KW-0614">Plasmid</keyword>
<keyword evidence="8" id="KW-0408">Iron</keyword>
<evidence type="ECO:0000256" key="18">
    <source>
        <dbReference type="SAM" id="MobiDB-lite"/>
    </source>
</evidence>
<dbReference type="CDD" id="cd01347">
    <property type="entry name" value="ligand_gated_channel"/>
    <property type="match status" value="1"/>
</dbReference>
<dbReference type="SUPFAM" id="SSF56935">
    <property type="entry name" value="Porins"/>
    <property type="match status" value="1"/>
</dbReference>
<evidence type="ECO:0000256" key="9">
    <source>
        <dbReference type="ARBA" id="ARBA00023065"/>
    </source>
</evidence>
<keyword evidence="11 14" id="KW-0472">Membrane</keyword>
<evidence type="ECO:0000256" key="4">
    <source>
        <dbReference type="ARBA" id="ARBA00022452"/>
    </source>
</evidence>
<feature type="chain" id="PRO_5042883586" evidence="19">
    <location>
        <begin position="27"/>
        <end position="730"/>
    </location>
</feature>
<sequence length="730" mass="80242">MNVTRCSQKRPVALFLASLLSTSAYAANEEPTEKLADDESMIVTAEEELKQQPGVSTITAEDIQKSPPVNDLSDIIRKMPGVNLTGNSASGSRGNNRQIDIRGMGPENTLIMIDGVPVTSRNSVRYSWRGERDTRGDTNWVPAEMVERIEVIRGPAASRYGSGAAGGVVNIITKRPTNDWHGSLSLFTNQPEDDKEGATKRANFSLSGPLAGDALTMRLYGNINKTDADAYNINTAENGSNAAGREGVRNKDINTVFSWKITPLQIVDFSYGYSRQGNIYAGDTQYSNGNISPNGLVESLYGDETNRMYRQSYGVTYNGIWDWGTSKLNFNYEKTNNTRLQEGSTGRVEGMINSNDYATSRLESYRAGGEINFPVELLVDQTMTLGAEWNRDELNDPASMSATDASGVIIDGVSGDPASRSSKNSATISSLYFEDNIAATDSTEVIPGLRFDYHNKFGANWSPSLNISQGLGDYFTLKAGIARAFKAPNLYQSTEGYLLSTRGNGCPVGISTGSCYLLGNENLDPEISVNKEVGIEFHNDGYTAGITWFRNDYKNKIVAGDEAVGYTSNGYNVLRWENGGKAIVEGLEGNLTIPVIDDTLEWRTNATYMFRSESKKTGNPLSVIPEFTINSQLDWQVTDKLDANINWTQYGRQKPRQYAEIRNESGAISNREISPYSIFGLNVNYAITKNLRANAGINNLFDKRVYRENDGASTYNEPGRAYYAGVTMSF</sequence>
<evidence type="ECO:0000256" key="11">
    <source>
        <dbReference type="ARBA" id="ARBA00023136"/>
    </source>
</evidence>
<evidence type="ECO:0000256" key="2">
    <source>
        <dbReference type="ARBA" id="ARBA00009810"/>
    </source>
</evidence>
<dbReference type="FunFam" id="2.40.170.20:FF:000002">
    <property type="entry name" value="Colicin I TonB-dependent receptor"/>
    <property type="match status" value="1"/>
</dbReference>
<dbReference type="InterPro" id="IPR010916">
    <property type="entry name" value="TonB_box_CS"/>
</dbReference>
<dbReference type="Pfam" id="PF00593">
    <property type="entry name" value="TonB_dep_Rec_b-barrel"/>
    <property type="match status" value="1"/>
</dbReference>
<dbReference type="InterPro" id="IPR037066">
    <property type="entry name" value="Plug_dom_sf"/>
</dbReference>
<feature type="domain" description="TonB-dependent receptor plug" evidence="21">
    <location>
        <begin position="54"/>
        <end position="168"/>
    </location>
</feature>
<dbReference type="KEGG" id="ppho:CTZ24_22565"/>
<evidence type="ECO:0000259" key="21">
    <source>
        <dbReference type="Pfam" id="PF07715"/>
    </source>
</evidence>
<feature type="short sequence motif" description="TonB C-terminal box" evidence="16">
    <location>
        <begin position="713"/>
        <end position="730"/>
    </location>
</feature>
<dbReference type="Pfam" id="PF07715">
    <property type="entry name" value="Plug"/>
    <property type="match status" value="1"/>
</dbReference>
<evidence type="ECO:0000313" key="24">
    <source>
        <dbReference type="Proteomes" id="UP000424872"/>
    </source>
</evidence>